<dbReference type="PROSITE" id="PS00141">
    <property type="entry name" value="ASP_PROTEASE"/>
    <property type="match status" value="1"/>
</dbReference>
<dbReference type="InterPro" id="IPR021109">
    <property type="entry name" value="Peptidase_aspartic_dom_sf"/>
</dbReference>
<dbReference type="EMBL" id="CP060436">
    <property type="protein sequence ID" value="QPM89766.1"/>
    <property type="molecule type" value="Genomic_DNA"/>
</dbReference>
<dbReference type="CDD" id="cd05483">
    <property type="entry name" value="retropepsin_like_bacteria"/>
    <property type="match status" value="1"/>
</dbReference>
<dbReference type="InterPro" id="IPR001969">
    <property type="entry name" value="Aspartic_peptidase_AS"/>
</dbReference>
<accession>A0A418SEH1</accession>
<dbReference type="InterPro" id="IPR011969">
    <property type="entry name" value="Clan_AA_Asp_peptidase_C"/>
</dbReference>
<reference evidence="1 2" key="1">
    <citation type="submission" date="2020-08" db="EMBL/GenBank/DDBJ databases">
        <title>Genome sequence of Rhodobacteraceae bacterium Lw-13e.</title>
        <authorList>
            <person name="Poehlein A."/>
            <person name="Wolter L."/>
            <person name="Daniel R."/>
            <person name="Brinkhoff T."/>
        </authorList>
    </citation>
    <scope>NUCLEOTIDE SEQUENCE [LARGE SCALE GENOMIC DNA]</scope>
    <source>
        <strain evidence="1 2">Lw-13e</strain>
    </source>
</reference>
<dbReference type="KEGG" id="palw:PSAL_009920"/>
<name>A0A418SEH1_9RHOB</name>
<dbReference type="Proteomes" id="UP000283786">
    <property type="component" value="Chromosome"/>
</dbReference>
<protein>
    <recommendedName>
        <fullName evidence="3">Retroviral aspartyl protease</fullName>
    </recommendedName>
</protein>
<dbReference type="RefSeq" id="WP_119840158.1">
    <property type="nucleotide sequence ID" value="NZ_CP060436.1"/>
</dbReference>
<dbReference type="GO" id="GO:0004190">
    <property type="term" value="F:aspartic-type endopeptidase activity"/>
    <property type="evidence" value="ECO:0007669"/>
    <property type="project" value="InterPro"/>
</dbReference>
<dbReference type="NCBIfam" id="TIGR02281">
    <property type="entry name" value="clan_AA_DTGA"/>
    <property type="match status" value="1"/>
</dbReference>
<dbReference type="OrthoDB" id="7595324at2"/>
<proteinExistence type="predicted"/>
<dbReference type="AlphaFoldDB" id="A0A418SEH1"/>
<evidence type="ECO:0000313" key="1">
    <source>
        <dbReference type="EMBL" id="QPM89766.1"/>
    </source>
</evidence>
<dbReference type="Gene3D" id="2.40.70.10">
    <property type="entry name" value="Acid Proteases"/>
    <property type="match status" value="1"/>
</dbReference>
<dbReference type="Pfam" id="PF13975">
    <property type="entry name" value="gag-asp_proteas"/>
    <property type="match status" value="1"/>
</dbReference>
<evidence type="ECO:0008006" key="3">
    <source>
        <dbReference type="Google" id="ProtNLM"/>
    </source>
</evidence>
<sequence>MNANDFGQLAYILLMLVVVGGYFFVSNRNQIGRMTRHALLWALIFVGVLAGVGLWDEVRTTLAPAQQVYANGEVIALPRGQDGHYYATLVVNGERQRFLVDTGATDIVLTRDVARKFGLDPDNLVYSGIAGTANGQVRTAPVVLDTVSLGPLMDRDVRAMVNDGDLGTPLLGMAYLNRFSSIQISEGALTLTR</sequence>
<dbReference type="SUPFAM" id="SSF50630">
    <property type="entry name" value="Acid proteases"/>
    <property type="match status" value="1"/>
</dbReference>
<gene>
    <name evidence="1" type="ORF">PSAL_009920</name>
</gene>
<organism evidence="1 2">
    <name type="scientific">Pseudooceanicola algae</name>
    <dbReference type="NCBI Taxonomy" id="1537215"/>
    <lineage>
        <taxon>Bacteria</taxon>
        <taxon>Pseudomonadati</taxon>
        <taxon>Pseudomonadota</taxon>
        <taxon>Alphaproteobacteria</taxon>
        <taxon>Rhodobacterales</taxon>
        <taxon>Paracoccaceae</taxon>
        <taxon>Pseudooceanicola</taxon>
    </lineage>
</organism>
<dbReference type="InterPro" id="IPR034122">
    <property type="entry name" value="Retropepsin-like_bacterial"/>
</dbReference>
<dbReference type="GO" id="GO:0006508">
    <property type="term" value="P:proteolysis"/>
    <property type="evidence" value="ECO:0007669"/>
    <property type="project" value="InterPro"/>
</dbReference>
<evidence type="ECO:0000313" key="2">
    <source>
        <dbReference type="Proteomes" id="UP000283786"/>
    </source>
</evidence>
<keyword evidence="2" id="KW-1185">Reference proteome</keyword>